<comment type="caution">
    <text evidence="2">The sequence shown here is derived from an EMBL/GenBank/DDBJ whole genome shotgun (WGS) entry which is preliminary data.</text>
</comment>
<dbReference type="InterPro" id="IPR008928">
    <property type="entry name" value="6-hairpin_glycosidase_sf"/>
</dbReference>
<dbReference type="InterPro" id="IPR012341">
    <property type="entry name" value="6hp_glycosidase-like_sf"/>
</dbReference>
<evidence type="ECO:0000313" key="3">
    <source>
        <dbReference type="Proteomes" id="UP000238196"/>
    </source>
</evidence>
<keyword evidence="1" id="KW-0732">Signal</keyword>
<protein>
    <recommendedName>
        <fullName evidence="4">DUF4856 domain-containing protein</fullName>
    </recommendedName>
</protein>
<name>A0A2S5KLN7_9PROT</name>
<accession>A0A2S5KLN7</accession>
<reference evidence="2 3" key="1">
    <citation type="submission" date="2018-02" db="EMBL/GenBank/DDBJ databases">
        <title>novel marine gammaproteobacteria from coastal saline agro ecosystem.</title>
        <authorList>
            <person name="Krishnan R."/>
            <person name="Ramesh Kumar N."/>
        </authorList>
    </citation>
    <scope>NUCLEOTIDE SEQUENCE [LARGE SCALE GENOMIC DNA]</scope>
    <source>
        <strain evidence="2 3">228</strain>
    </source>
</reference>
<dbReference type="Gene3D" id="1.50.10.10">
    <property type="match status" value="1"/>
</dbReference>
<dbReference type="SUPFAM" id="SSF48208">
    <property type="entry name" value="Six-hairpin glycosidases"/>
    <property type="match status" value="1"/>
</dbReference>
<dbReference type="EMBL" id="PRLP01000072">
    <property type="protein sequence ID" value="PPC75718.1"/>
    <property type="molecule type" value="Genomic_DNA"/>
</dbReference>
<dbReference type="AlphaFoldDB" id="A0A2S5KLN7"/>
<sequence length="664" mass="71354">MKRTLLACAIASVTLSQWASAAVEVKDIRFSPAANMLAYTEFELSGEPLAESLGIDLDTLDPNQVNQPHAFDYKAGIESYEYSEEAMYALNYQSQMGIHLANGPLNKARGGTMQDFGKRVIEMAGAVGFAPEEIPLNMYPLSLPYASGVPELGENIDTATVNSDELDGSTAKGNAMKGSIQTPAYYRDYKTLGWKADSFDKALEPAAIGGIFLKEVMWSQDFLGGMHVAESDEEVEATSATMDQDGKHKLGVSSADGMNGMFLTEESIDKLLTMQQSLGFDGKQLGAKITPQYDPAKGIIYFPHKVKVTQSEDNGVNSIAGLSVEDSASTLRDTWMMLWPLSEFYAYSDQRKANEGQNPAFLAVFDGAPFAAAPAANTDADASNDVAGSDAFSLASNLSNLEFKNLQALHFNSKAGTFVDRFSEGKQGQHVSTYDAAYTLVALQIFQRAHDALPVGYASGDAATGIDTPEGKQALELIRKQADFILSKLVGKDGLVADGLALDGKVDAGKSVDAQFAAVRGLTAAFLATKDEKYRDAARKLFAAADKAYFNSKAGSWIRGDKDEYTPWTQAAISGGLRSAIQNLRNRGDEKEPALELQQLTERYVSWFGNTVNGGMQLAEWLGDSGENVLATGNTGDTDEDGVKQITAVHRAQVLAGKADVTAK</sequence>
<evidence type="ECO:0000256" key="1">
    <source>
        <dbReference type="SAM" id="SignalP"/>
    </source>
</evidence>
<feature type="chain" id="PRO_5015534185" description="DUF4856 domain-containing protein" evidence="1">
    <location>
        <begin position="22"/>
        <end position="664"/>
    </location>
</feature>
<evidence type="ECO:0008006" key="4">
    <source>
        <dbReference type="Google" id="ProtNLM"/>
    </source>
</evidence>
<dbReference type="Proteomes" id="UP000238196">
    <property type="component" value="Unassembled WGS sequence"/>
</dbReference>
<dbReference type="OrthoDB" id="2748233at2"/>
<dbReference type="GO" id="GO:0005975">
    <property type="term" value="P:carbohydrate metabolic process"/>
    <property type="evidence" value="ECO:0007669"/>
    <property type="project" value="InterPro"/>
</dbReference>
<gene>
    <name evidence="2" type="ORF">C4K68_18980</name>
</gene>
<evidence type="ECO:0000313" key="2">
    <source>
        <dbReference type="EMBL" id="PPC75718.1"/>
    </source>
</evidence>
<feature type="signal peptide" evidence="1">
    <location>
        <begin position="1"/>
        <end position="21"/>
    </location>
</feature>
<organism evidence="2 3">
    <name type="scientific">Proteobacteria bacterium 228</name>
    <dbReference type="NCBI Taxonomy" id="2083153"/>
    <lineage>
        <taxon>Bacteria</taxon>
        <taxon>Pseudomonadati</taxon>
        <taxon>Pseudomonadota</taxon>
    </lineage>
</organism>
<proteinExistence type="predicted"/>